<comment type="subcellular location">
    <subcellularLocation>
        <location evidence="1">Cell envelope</location>
    </subcellularLocation>
</comment>
<feature type="domain" description="YknX-like beta-barrel" evidence="7">
    <location>
        <begin position="198"/>
        <end position="269"/>
    </location>
</feature>
<dbReference type="InterPro" id="IPR058636">
    <property type="entry name" value="Beta-barrel_YknX"/>
</dbReference>
<keyword evidence="9" id="KW-1185">Reference proteome</keyword>
<evidence type="ECO:0000256" key="5">
    <source>
        <dbReference type="SAM" id="MobiDB-lite"/>
    </source>
</evidence>
<dbReference type="InterPro" id="IPR050465">
    <property type="entry name" value="UPF0194_transport"/>
</dbReference>
<gene>
    <name evidence="8" type="ORF">ACFPYJ_31415</name>
</gene>
<dbReference type="EMBL" id="JBHSOW010000128">
    <property type="protein sequence ID" value="MFC5653552.1"/>
    <property type="molecule type" value="Genomic_DNA"/>
</dbReference>
<reference evidence="9" key="1">
    <citation type="journal article" date="2019" name="Int. J. Syst. Evol. Microbiol.">
        <title>The Global Catalogue of Microorganisms (GCM) 10K type strain sequencing project: providing services to taxonomists for standard genome sequencing and annotation.</title>
        <authorList>
            <consortium name="The Broad Institute Genomics Platform"/>
            <consortium name="The Broad Institute Genome Sequencing Center for Infectious Disease"/>
            <person name="Wu L."/>
            <person name="Ma J."/>
        </authorList>
    </citation>
    <scope>NUCLEOTIDE SEQUENCE [LARGE SCALE GENOMIC DNA]</scope>
    <source>
        <strain evidence="9">CGMCC 1.3240</strain>
    </source>
</reference>
<dbReference type="RefSeq" id="WP_379192227.1">
    <property type="nucleotide sequence ID" value="NZ_JBHSOW010000128.1"/>
</dbReference>
<dbReference type="Gene3D" id="2.40.30.170">
    <property type="match status" value="1"/>
</dbReference>
<dbReference type="Proteomes" id="UP001596047">
    <property type="component" value="Unassembled WGS sequence"/>
</dbReference>
<accession>A0ABW0W8C0</accession>
<evidence type="ECO:0000313" key="9">
    <source>
        <dbReference type="Proteomes" id="UP001596047"/>
    </source>
</evidence>
<dbReference type="Pfam" id="PF25990">
    <property type="entry name" value="Beta-barrel_YknX"/>
    <property type="match status" value="1"/>
</dbReference>
<evidence type="ECO:0000259" key="6">
    <source>
        <dbReference type="Pfam" id="PF25973"/>
    </source>
</evidence>
<dbReference type="Pfam" id="PF25973">
    <property type="entry name" value="BSH_CzcB"/>
    <property type="match status" value="1"/>
</dbReference>
<dbReference type="NCBIfam" id="TIGR01730">
    <property type="entry name" value="RND_mfp"/>
    <property type="match status" value="1"/>
</dbReference>
<dbReference type="PANTHER" id="PTHR32347:SF14">
    <property type="entry name" value="EFFLUX SYSTEM COMPONENT YKNX-RELATED"/>
    <property type="match status" value="1"/>
</dbReference>
<dbReference type="InterPro" id="IPR006143">
    <property type="entry name" value="RND_pump_MFP"/>
</dbReference>
<keyword evidence="3 4" id="KW-0175">Coiled coil</keyword>
<comment type="similarity">
    <text evidence="2">Belongs to the membrane fusion protein (MFP) (TC 8.A.1) family.</text>
</comment>
<comment type="caution">
    <text evidence="8">The sequence shown here is derived from an EMBL/GenBank/DDBJ whole genome shotgun (WGS) entry which is preliminary data.</text>
</comment>
<dbReference type="Gene3D" id="2.40.420.20">
    <property type="match status" value="1"/>
</dbReference>
<dbReference type="PANTHER" id="PTHR32347">
    <property type="entry name" value="EFFLUX SYSTEM COMPONENT YKNX-RELATED"/>
    <property type="match status" value="1"/>
</dbReference>
<organism evidence="8 9">
    <name type="scientific">Paenibacillus solisilvae</name>
    <dbReference type="NCBI Taxonomy" id="2486751"/>
    <lineage>
        <taxon>Bacteria</taxon>
        <taxon>Bacillati</taxon>
        <taxon>Bacillota</taxon>
        <taxon>Bacilli</taxon>
        <taxon>Bacillales</taxon>
        <taxon>Paenibacillaceae</taxon>
        <taxon>Paenibacillus</taxon>
    </lineage>
</organism>
<sequence>MKKWWLLGTGILLVAAAVVVYLKMDTKKATAEAVVATTTVTKGTIDVHVSGTGSLTPADRQTIKATAQGTVAAVKVAVGDKVKKGDVLATVEGEDNSDKITSEKLSLESKLLDLQDAEDKIKTETDEKNIASLKLNLKKQNLSIEQSKTTIADLEETETGSTITAPIGGTVTTLSIAEGDSLNPSSDIAEIADYASLQIVVAIDELDISKVKAGQSATVSVEALTDKTFTGKVVKIADEGTASNGVASFDVTIALDKADGLKSGMSAEASIQIEKKDNVLMLPIDAVQSLGNRYIVMVPSSGAAAGQGGYPGGAQGAGQAGVGQSGTGQAGSGQTGQGAQAGSGQAGQRAQAGSGQAGQGAGSGKAGGNRQGGYAGGNRQAGGQGGYAGGNRQGGNRQGGYAGGNRAGGNGGGQGRSMMAAGGGTPQVIQVGIHNEDYIEVLSGLKEGDKVILPTVISSSSTTQKAAAGGALGIGGFGGGAGAIGGGFGGGGFGGGQGGQRSGSGASGGAGGGGTR</sequence>
<name>A0ABW0W8C0_9BACL</name>
<evidence type="ECO:0000256" key="4">
    <source>
        <dbReference type="SAM" id="Coils"/>
    </source>
</evidence>
<feature type="compositionally biased region" description="Gly residues" evidence="5">
    <location>
        <begin position="355"/>
        <end position="421"/>
    </location>
</feature>
<evidence type="ECO:0000259" key="7">
    <source>
        <dbReference type="Pfam" id="PF25990"/>
    </source>
</evidence>
<evidence type="ECO:0000313" key="8">
    <source>
        <dbReference type="EMBL" id="MFC5653552.1"/>
    </source>
</evidence>
<protein>
    <submittedName>
        <fullName evidence="8">Efflux RND transporter periplasmic adaptor subunit</fullName>
    </submittedName>
</protein>
<evidence type="ECO:0000256" key="3">
    <source>
        <dbReference type="ARBA" id="ARBA00023054"/>
    </source>
</evidence>
<dbReference type="Gene3D" id="2.40.50.100">
    <property type="match status" value="1"/>
</dbReference>
<feature type="compositionally biased region" description="Gly residues" evidence="5">
    <location>
        <begin position="313"/>
        <end position="345"/>
    </location>
</feature>
<feature type="region of interest" description="Disordered" evidence="5">
    <location>
        <begin position="313"/>
        <end position="421"/>
    </location>
</feature>
<proteinExistence type="inferred from homology"/>
<feature type="domain" description="CzcB-like barrel-sandwich hybrid" evidence="6">
    <location>
        <begin position="62"/>
        <end position="193"/>
    </location>
</feature>
<evidence type="ECO:0000256" key="1">
    <source>
        <dbReference type="ARBA" id="ARBA00004196"/>
    </source>
</evidence>
<feature type="coiled-coil region" evidence="4">
    <location>
        <begin position="107"/>
        <end position="157"/>
    </location>
</feature>
<dbReference type="InterPro" id="IPR058647">
    <property type="entry name" value="BSH_CzcB-like"/>
</dbReference>
<dbReference type="SUPFAM" id="SSF111369">
    <property type="entry name" value="HlyD-like secretion proteins"/>
    <property type="match status" value="1"/>
</dbReference>
<feature type="region of interest" description="Disordered" evidence="5">
    <location>
        <begin position="491"/>
        <end position="516"/>
    </location>
</feature>
<evidence type="ECO:0000256" key="2">
    <source>
        <dbReference type="ARBA" id="ARBA00009477"/>
    </source>
</evidence>